<feature type="domain" description="PAC" evidence="3">
    <location>
        <begin position="212"/>
        <end position="264"/>
    </location>
</feature>
<feature type="compositionally biased region" description="Basic and acidic residues" evidence="1">
    <location>
        <begin position="109"/>
        <end position="118"/>
    </location>
</feature>
<evidence type="ECO:0000256" key="1">
    <source>
        <dbReference type="SAM" id="MobiDB-lite"/>
    </source>
</evidence>
<dbReference type="InterPro" id="IPR043128">
    <property type="entry name" value="Rev_trsase/Diguanyl_cyclase"/>
</dbReference>
<proteinExistence type="predicted"/>
<dbReference type="InterPro" id="IPR050469">
    <property type="entry name" value="Diguanylate_Cyclase"/>
</dbReference>
<evidence type="ECO:0000259" key="4">
    <source>
        <dbReference type="PROSITE" id="PS50887"/>
    </source>
</evidence>
<organism evidence="5 6">
    <name type="scientific">Acetobacterium tundrae</name>
    <dbReference type="NCBI Taxonomy" id="132932"/>
    <lineage>
        <taxon>Bacteria</taxon>
        <taxon>Bacillati</taxon>
        <taxon>Bacillota</taxon>
        <taxon>Clostridia</taxon>
        <taxon>Eubacteriales</taxon>
        <taxon>Eubacteriaceae</taxon>
        <taxon>Acetobacterium</taxon>
    </lineage>
</organism>
<name>A0ABR6WJD6_9FIRM</name>
<dbReference type="PROSITE" id="PS50113">
    <property type="entry name" value="PAC"/>
    <property type="match status" value="1"/>
</dbReference>
<dbReference type="InterPro" id="IPR000160">
    <property type="entry name" value="GGDEF_dom"/>
</dbReference>
<sequence length="423" mass="48931">MRVEHEEKRMLSNDAKAMINYVNGILNDKKLNNNIPAIAESDADFLHLNQSLRTIRNVAEALSVGDIHHVIQGDGFVLDSFQRFQKDFKRSQQEVPESIASKNRKSRRSDRLPLENRNRTAIKNPDPRITSSEDRHRLLTDNACDMIATLDLSGNFTYISPSVKKMTGYTQEEVLHHYREIGYFLPGVQKEMDRTRESIKKMVEKGEHFDAINFEQRQVRKDGESIYTDTVLSGIYDEENNFKELLAISRDITEKVKKRREMKKLSETDKLTQLYNRVKLDWAMENELDRTKKYNTIFALIMIDIDHFKQVNDRFGHLAGDLVLVELAELFKTSIRLTDIIGRWGGEEFLMILPDTDENGAMELAEKLRRQVSEKLFLKTESITISLGVAAFREDASVDSVIYRADQALYQAKNNGKNQVQMM</sequence>
<dbReference type="Gene3D" id="3.30.450.20">
    <property type="entry name" value="PAS domain"/>
    <property type="match status" value="1"/>
</dbReference>
<dbReference type="InterPro" id="IPR000700">
    <property type="entry name" value="PAS-assoc_C"/>
</dbReference>
<dbReference type="Pfam" id="PF13426">
    <property type="entry name" value="PAS_9"/>
    <property type="match status" value="1"/>
</dbReference>
<dbReference type="PANTHER" id="PTHR45138:SF9">
    <property type="entry name" value="DIGUANYLATE CYCLASE DGCM-RELATED"/>
    <property type="match status" value="1"/>
</dbReference>
<reference evidence="5 6" key="1">
    <citation type="journal article" date="2020" name="mSystems">
        <title>Defining Genomic and Predicted Metabolic Features of the Acetobacterium Genus.</title>
        <authorList>
            <person name="Ross D.E."/>
            <person name="Marshall C.W."/>
            <person name="Gulliver D."/>
            <person name="May H.D."/>
            <person name="Norman R.S."/>
        </authorList>
    </citation>
    <scope>NUCLEOTIDE SEQUENCE [LARGE SCALE GENOMIC DNA]</scope>
    <source>
        <strain evidence="5 6">DSM 9173</strain>
    </source>
</reference>
<evidence type="ECO:0000313" key="5">
    <source>
        <dbReference type="EMBL" id="MBC3796599.1"/>
    </source>
</evidence>
<dbReference type="Gene3D" id="3.30.70.270">
    <property type="match status" value="1"/>
</dbReference>
<protein>
    <submittedName>
        <fullName evidence="5">Diguanylate cyclase</fullName>
    </submittedName>
</protein>
<dbReference type="NCBIfam" id="TIGR00254">
    <property type="entry name" value="GGDEF"/>
    <property type="match status" value="1"/>
</dbReference>
<comment type="caution">
    <text evidence="5">The sequence shown here is derived from an EMBL/GenBank/DDBJ whole genome shotgun (WGS) entry which is preliminary data.</text>
</comment>
<dbReference type="SMART" id="SM00086">
    <property type="entry name" value="PAC"/>
    <property type="match status" value="1"/>
</dbReference>
<dbReference type="NCBIfam" id="TIGR00229">
    <property type="entry name" value="sensory_box"/>
    <property type="match status" value="1"/>
</dbReference>
<dbReference type="PANTHER" id="PTHR45138">
    <property type="entry name" value="REGULATORY COMPONENTS OF SENSORY TRANSDUCTION SYSTEM"/>
    <property type="match status" value="1"/>
</dbReference>
<gene>
    <name evidence="5" type="ORF">GH807_05970</name>
</gene>
<dbReference type="SMART" id="SM00091">
    <property type="entry name" value="PAS"/>
    <property type="match status" value="1"/>
</dbReference>
<feature type="domain" description="GGDEF" evidence="4">
    <location>
        <begin position="296"/>
        <end position="423"/>
    </location>
</feature>
<dbReference type="CDD" id="cd00130">
    <property type="entry name" value="PAS"/>
    <property type="match status" value="1"/>
</dbReference>
<dbReference type="InterPro" id="IPR035965">
    <property type="entry name" value="PAS-like_dom_sf"/>
</dbReference>
<dbReference type="InterPro" id="IPR000014">
    <property type="entry name" value="PAS"/>
</dbReference>
<evidence type="ECO:0000313" key="6">
    <source>
        <dbReference type="Proteomes" id="UP000653358"/>
    </source>
</evidence>
<keyword evidence="6" id="KW-1185">Reference proteome</keyword>
<dbReference type="CDD" id="cd01949">
    <property type="entry name" value="GGDEF"/>
    <property type="match status" value="1"/>
</dbReference>
<feature type="domain" description="PAS" evidence="2">
    <location>
        <begin position="132"/>
        <end position="206"/>
    </location>
</feature>
<dbReference type="SUPFAM" id="SSF55785">
    <property type="entry name" value="PYP-like sensor domain (PAS domain)"/>
    <property type="match status" value="1"/>
</dbReference>
<dbReference type="Proteomes" id="UP000653358">
    <property type="component" value="Unassembled WGS sequence"/>
</dbReference>
<dbReference type="PROSITE" id="PS50112">
    <property type="entry name" value="PAS"/>
    <property type="match status" value="1"/>
</dbReference>
<dbReference type="SMART" id="SM00267">
    <property type="entry name" value="GGDEF"/>
    <property type="match status" value="1"/>
</dbReference>
<dbReference type="Pfam" id="PF00990">
    <property type="entry name" value="GGDEF"/>
    <property type="match status" value="1"/>
</dbReference>
<dbReference type="InterPro" id="IPR029787">
    <property type="entry name" value="Nucleotide_cyclase"/>
</dbReference>
<evidence type="ECO:0000259" key="2">
    <source>
        <dbReference type="PROSITE" id="PS50112"/>
    </source>
</evidence>
<dbReference type="EMBL" id="WJBB01000005">
    <property type="protein sequence ID" value="MBC3796599.1"/>
    <property type="molecule type" value="Genomic_DNA"/>
</dbReference>
<accession>A0ABR6WJD6</accession>
<dbReference type="InterPro" id="IPR001610">
    <property type="entry name" value="PAC"/>
</dbReference>
<feature type="region of interest" description="Disordered" evidence="1">
    <location>
        <begin position="92"/>
        <end position="133"/>
    </location>
</feature>
<dbReference type="SUPFAM" id="SSF55073">
    <property type="entry name" value="Nucleotide cyclase"/>
    <property type="match status" value="1"/>
</dbReference>
<evidence type="ECO:0000259" key="3">
    <source>
        <dbReference type="PROSITE" id="PS50113"/>
    </source>
</evidence>
<dbReference type="PROSITE" id="PS50887">
    <property type="entry name" value="GGDEF"/>
    <property type="match status" value="1"/>
</dbReference>